<evidence type="ECO:0000313" key="1">
    <source>
        <dbReference type="EMBL" id="MFI1461938.1"/>
    </source>
</evidence>
<dbReference type="NCBIfam" id="NF033532">
    <property type="entry name" value="lone7para_assoc"/>
    <property type="match status" value="1"/>
</dbReference>
<evidence type="ECO:0000313" key="2">
    <source>
        <dbReference type="Proteomes" id="UP001611263"/>
    </source>
</evidence>
<proteinExistence type="predicted"/>
<dbReference type="RefSeq" id="WP_051157983.1">
    <property type="nucleotide sequence ID" value="NZ_JBIRUQ010000003.1"/>
</dbReference>
<dbReference type="Proteomes" id="UP001611263">
    <property type="component" value="Unassembled WGS sequence"/>
</dbReference>
<keyword evidence="2" id="KW-1185">Reference proteome</keyword>
<gene>
    <name evidence="1" type="ORF">ACH4WX_14605</name>
</gene>
<accession>A0ABW7TQJ8</accession>
<dbReference type="EMBL" id="JBIRUQ010000003">
    <property type="protein sequence ID" value="MFI1461938.1"/>
    <property type="molecule type" value="Genomic_DNA"/>
</dbReference>
<dbReference type="InterPro" id="IPR047659">
    <property type="entry name" value="T7SS_assoc"/>
</dbReference>
<reference evidence="1 2" key="1">
    <citation type="submission" date="2024-10" db="EMBL/GenBank/DDBJ databases">
        <title>The Natural Products Discovery Center: Release of the First 8490 Sequenced Strains for Exploring Actinobacteria Biosynthetic Diversity.</title>
        <authorList>
            <person name="Kalkreuter E."/>
            <person name="Kautsar S.A."/>
            <person name="Yang D."/>
            <person name="Bader C.D."/>
            <person name="Teijaro C.N."/>
            <person name="Fluegel L."/>
            <person name="Davis C.M."/>
            <person name="Simpson J.R."/>
            <person name="Lauterbach L."/>
            <person name="Steele A.D."/>
            <person name="Gui C."/>
            <person name="Meng S."/>
            <person name="Li G."/>
            <person name="Viehrig K."/>
            <person name="Ye F."/>
            <person name="Su P."/>
            <person name="Kiefer A.F."/>
            <person name="Nichols A."/>
            <person name="Cepeda A.J."/>
            <person name="Yan W."/>
            <person name="Fan B."/>
            <person name="Jiang Y."/>
            <person name="Adhikari A."/>
            <person name="Zheng C.-J."/>
            <person name="Schuster L."/>
            <person name="Cowan T.M."/>
            <person name="Smanski M.J."/>
            <person name="Chevrette M.G."/>
            <person name="De Carvalho L.P.S."/>
            <person name="Shen B."/>
        </authorList>
    </citation>
    <scope>NUCLEOTIDE SEQUENCE [LARGE SCALE GENOMIC DNA]</scope>
    <source>
        <strain evidence="1 2">NPDC020568</strain>
    </source>
</reference>
<organism evidence="1 2">
    <name type="scientific">Nocardia carnea</name>
    <dbReference type="NCBI Taxonomy" id="37328"/>
    <lineage>
        <taxon>Bacteria</taxon>
        <taxon>Bacillati</taxon>
        <taxon>Actinomycetota</taxon>
        <taxon>Actinomycetes</taxon>
        <taxon>Mycobacteriales</taxon>
        <taxon>Nocardiaceae</taxon>
        <taxon>Nocardia</taxon>
    </lineage>
</organism>
<dbReference type="GeneID" id="93507261"/>
<comment type="caution">
    <text evidence="1">The sequence shown here is derived from an EMBL/GenBank/DDBJ whole genome shotgun (WGS) entry which is preliminary data.</text>
</comment>
<protein>
    <submittedName>
        <fullName evidence="1">Type VII secretion system-associated protein</fullName>
    </submittedName>
</protein>
<name>A0ABW7TQJ8_9NOCA</name>
<sequence length="178" mass="18958">MGNPPPEAVRHNNWFVLIDPGWDQAGPGASPPADVIVGGWELHDDGSTGPFRPNPRYRPSAPTVPTDPIDALLRRIAAGGQLGTELVNTIRDSLVEIGCDVHNQPLLGTAPDKTPCVVVATAEPQKAHIDVDRWTPVHGSKLTDIIPPAADVLLNPSGAAPFRLRTDTLRSATTDEHS</sequence>